<evidence type="ECO:0000313" key="3">
    <source>
        <dbReference type="Proteomes" id="UP000293823"/>
    </source>
</evidence>
<evidence type="ECO:0000313" key="2">
    <source>
        <dbReference type="EMBL" id="RYO44823.1"/>
    </source>
</evidence>
<protein>
    <submittedName>
        <fullName evidence="2">Uncharacterized protein</fullName>
    </submittedName>
</protein>
<organism evidence="2 3">
    <name type="scientific">Alternaria arborescens</name>
    <dbReference type="NCBI Taxonomy" id="156630"/>
    <lineage>
        <taxon>Eukaryota</taxon>
        <taxon>Fungi</taxon>
        <taxon>Dikarya</taxon>
        <taxon>Ascomycota</taxon>
        <taxon>Pezizomycotina</taxon>
        <taxon>Dothideomycetes</taxon>
        <taxon>Pleosporomycetidae</taxon>
        <taxon>Pleosporales</taxon>
        <taxon>Pleosporineae</taxon>
        <taxon>Pleosporaceae</taxon>
        <taxon>Alternaria</taxon>
        <taxon>Alternaria sect. Alternaria</taxon>
    </lineage>
</organism>
<feature type="region of interest" description="Disordered" evidence="1">
    <location>
        <begin position="99"/>
        <end position="175"/>
    </location>
</feature>
<dbReference type="AlphaFoldDB" id="A0A4Q4QN47"/>
<reference evidence="3" key="1">
    <citation type="journal article" date="2019" name="bioRxiv">
        <title>Genomics, evolutionary history and diagnostics of the Alternaria alternata species group including apple and Asian pear pathotypes.</title>
        <authorList>
            <person name="Armitage A.D."/>
            <person name="Cockerton H.M."/>
            <person name="Sreenivasaprasad S."/>
            <person name="Woodhall J.W."/>
            <person name="Lane C.R."/>
            <person name="Harrison R.J."/>
            <person name="Clarkson J.P."/>
        </authorList>
    </citation>
    <scope>NUCLEOTIDE SEQUENCE [LARGE SCALE GENOMIC DNA]</scope>
    <source>
        <strain evidence="3">RGR 97.0016</strain>
    </source>
</reference>
<name>A0A4Q4QN47_9PLEO</name>
<accession>A0A4Q4QN47</accession>
<proteinExistence type="predicted"/>
<sequence length="209" mass="24192">MWFSSEGLRDEFLRNFQWQPAHLATMVQCEQSSQPGIHMPCPRAAPERTMEDLMNEHASCSQRYYGNQQLRPDVPVSPQPTAEDVARRSRMFRLRHDEFTRREPGLSRPGVTYLKDITPDLNHPSPSQSNAISHAQGPYDDTDSPSYAHINEQPGERDTDIHLTRDESNDRKQSLREDFEMIKYEDDLIAEFEEVDRDIPTAFNEKSPS</sequence>
<feature type="compositionally biased region" description="Basic and acidic residues" evidence="1">
    <location>
        <begin position="154"/>
        <end position="175"/>
    </location>
</feature>
<dbReference type="EMBL" id="PEJP01000057">
    <property type="protein sequence ID" value="RYO44823.1"/>
    <property type="molecule type" value="Genomic_DNA"/>
</dbReference>
<gene>
    <name evidence="2" type="ORF">AA0113_g10750</name>
</gene>
<feature type="compositionally biased region" description="Polar residues" evidence="1">
    <location>
        <begin position="124"/>
        <end position="133"/>
    </location>
</feature>
<comment type="caution">
    <text evidence="2">The sequence shown here is derived from an EMBL/GenBank/DDBJ whole genome shotgun (WGS) entry which is preliminary data.</text>
</comment>
<keyword evidence="3" id="KW-1185">Reference proteome</keyword>
<evidence type="ECO:0000256" key="1">
    <source>
        <dbReference type="SAM" id="MobiDB-lite"/>
    </source>
</evidence>
<dbReference type="Proteomes" id="UP000293823">
    <property type="component" value="Unassembled WGS sequence"/>
</dbReference>
<dbReference type="OrthoDB" id="3694156at2759"/>